<evidence type="ECO:0000313" key="1">
    <source>
        <dbReference type="EMBL" id="RXI00592.1"/>
    </source>
</evidence>
<dbReference type="EMBL" id="RDQH01000330">
    <property type="protein sequence ID" value="RXI00592.1"/>
    <property type="molecule type" value="Genomic_DNA"/>
</dbReference>
<gene>
    <name evidence="1" type="ORF">DVH24_000826</name>
</gene>
<dbReference type="Proteomes" id="UP000290289">
    <property type="component" value="Chromosome 4"/>
</dbReference>
<comment type="caution">
    <text evidence="1">The sequence shown here is derived from an EMBL/GenBank/DDBJ whole genome shotgun (WGS) entry which is preliminary data.</text>
</comment>
<reference evidence="1 2" key="1">
    <citation type="submission" date="2018-10" db="EMBL/GenBank/DDBJ databases">
        <title>A high-quality apple genome assembly.</title>
        <authorList>
            <person name="Hu J."/>
        </authorList>
    </citation>
    <scope>NUCLEOTIDE SEQUENCE [LARGE SCALE GENOMIC DNA]</scope>
    <source>
        <strain evidence="2">cv. HFTH1</strain>
        <tissue evidence="1">Young leaf</tissue>
    </source>
</reference>
<keyword evidence="2" id="KW-1185">Reference proteome</keyword>
<proteinExistence type="predicted"/>
<organism evidence="1 2">
    <name type="scientific">Malus domestica</name>
    <name type="common">Apple</name>
    <name type="synonym">Pyrus malus</name>
    <dbReference type="NCBI Taxonomy" id="3750"/>
    <lineage>
        <taxon>Eukaryota</taxon>
        <taxon>Viridiplantae</taxon>
        <taxon>Streptophyta</taxon>
        <taxon>Embryophyta</taxon>
        <taxon>Tracheophyta</taxon>
        <taxon>Spermatophyta</taxon>
        <taxon>Magnoliopsida</taxon>
        <taxon>eudicotyledons</taxon>
        <taxon>Gunneridae</taxon>
        <taxon>Pentapetalae</taxon>
        <taxon>rosids</taxon>
        <taxon>fabids</taxon>
        <taxon>Rosales</taxon>
        <taxon>Rosaceae</taxon>
        <taxon>Amygdaloideae</taxon>
        <taxon>Maleae</taxon>
        <taxon>Malus</taxon>
    </lineage>
</organism>
<sequence length="94" mass="10875">MAESVELPTSLGIVPFRNKVLLPSAIIQIRCTSPKRCCYHIVDHHTSFVRSGMFTIHAFKDKKCNALSDMLPRQQQWTLCYLKVIFAYFSIYYG</sequence>
<accession>A0A498K5I8</accession>
<protein>
    <submittedName>
        <fullName evidence="1">Uncharacterized protein</fullName>
    </submittedName>
</protein>
<evidence type="ECO:0000313" key="2">
    <source>
        <dbReference type="Proteomes" id="UP000290289"/>
    </source>
</evidence>
<name>A0A498K5I8_MALDO</name>
<dbReference type="STRING" id="3750.A0A498K5I8"/>
<dbReference type="AlphaFoldDB" id="A0A498K5I8"/>